<feature type="transmembrane region" description="Helical" evidence="1">
    <location>
        <begin position="127"/>
        <end position="148"/>
    </location>
</feature>
<dbReference type="AlphaFoldDB" id="A0A239FH10"/>
<organism evidence="2 3">
    <name type="scientific">Pseudomonas segetis</name>
    <dbReference type="NCBI Taxonomy" id="298908"/>
    <lineage>
        <taxon>Bacteria</taxon>
        <taxon>Pseudomonadati</taxon>
        <taxon>Pseudomonadota</taxon>
        <taxon>Gammaproteobacteria</taxon>
        <taxon>Pseudomonadales</taxon>
        <taxon>Pseudomonadaceae</taxon>
        <taxon>Pseudomonas</taxon>
    </lineage>
</organism>
<keyword evidence="3" id="KW-1185">Reference proteome</keyword>
<reference evidence="3" key="1">
    <citation type="submission" date="2017-06" db="EMBL/GenBank/DDBJ databases">
        <authorList>
            <person name="Varghese N."/>
            <person name="Submissions S."/>
        </authorList>
    </citation>
    <scope>NUCLEOTIDE SEQUENCE [LARGE SCALE GENOMIC DNA]</scope>
    <source>
        <strain evidence="3">CIP 108523</strain>
    </source>
</reference>
<accession>A0A239FH10</accession>
<keyword evidence="1" id="KW-0812">Transmembrane</keyword>
<proteinExistence type="predicted"/>
<gene>
    <name evidence="2" type="ORF">SAMN05216255_2611</name>
</gene>
<evidence type="ECO:0000256" key="1">
    <source>
        <dbReference type="SAM" id="Phobius"/>
    </source>
</evidence>
<keyword evidence="1" id="KW-0472">Membrane</keyword>
<evidence type="ECO:0000313" key="2">
    <source>
        <dbReference type="EMBL" id="SNS56189.1"/>
    </source>
</evidence>
<evidence type="ECO:0000313" key="3">
    <source>
        <dbReference type="Proteomes" id="UP000242915"/>
    </source>
</evidence>
<dbReference type="Proteomes" id="UP000242915">
    <property type="component" value="Unassembled WGS sequence"/>
</dbReference>
<feature type="transmembrane region" description="Helical" evidence="1">
    <location>
        <begin position="46"/>
        <end position="66"/>
    </location>
</feature>
<dbReference type="RefSeq" id="WP_089360092.1">
    <property type="nucleotide sequence ID" value="NZ_FZOG01000003.1"/>
</dbReference>
<sequence length="150" mass="16322">MPTSGSLYLCAVLLRRGRLLDRLSTALSLVALLLGLAPLLGFPTSVAQAMLCAALITLGLLEKYWAARVEVDAELFSHMSQQIGQLTERTAELDQALEELGLQQSATIPRTWTDRSKGALRLLRNQGLCLIGQCALALLTIVSLPWLLTH</sequence>
<dbReference type="EMBL" id="FZOG01000003">
    <property type="protein sequence ID" value="SNS56189.1"/>
    <property type="molecule type" value="Genomic_DNA"/>
</dbReference>
<protein>
    <submittedName>
        <fullName evidence="2">Uncharacterized protein</fullName>
    </submittedName>
</protein>
<keyword evidence="1" id="KW-1133">Transmembrane helix</keyword>
<name>A0A239FH10_9PSED</name>